<evidence type="ECO:0000256" key="8">
    <source>
        <dbReference type="ARBA" id="ARBA00022841"/>
    </source>
</evidence>
<keyword evidence="11 13" id="KW-0012">Acyltransferase</keyword>
<evidence type="ECO:0000256" key="11">
    <source>
        <dbReference type="ARBA" id="ARBA00023315"/>
    </source>
</evidence>
<feature type="transmembrane region" description="Helical" evidence="14">
    <location>
        <begin position="154"/>
        <end position="173"/>
    </location>
</feature>
<dbReference type="Pfam" id="PF03062">
    <property type="entry name" value="MBOAT"/>
    <property type="match status" value="1"/>
</dbReference>
<dbReference type="PIRSF" id="PIRSF016636">
    <property type="entry name" value="AlgI_DltB"/>
    <property type="match status" value="1"/>
</dbReference>
<feature type="transmembrane region" description="Helical" evidence="14">
    <location>
        <begin position="464"/>
        <end position="485"/>
    </location>
</feature>
<evidence type="ECO:0000256" key="4">
    <source>
        <dbReference type="ARBA" id="ARBA00016084"/>
    </source>
</evidence>
<dbReference type="GO" id="GO:0042121">
    <property type="term" value="P:alginic acid biosynthetic process"/>
    <property type="evidence" value="ECO:0007669"/>
    <property type="project" value="UniProtKB-KW"/>
</dbReference>
<protein>
    <recommendedName>
        <fullName evidence="4">Probable alginate O-acetylase AlgI</fullName>
    </recommendedName>
    <alternativeName>
        <fullName evidence="12">Alginate biosynthesis protein AlgI</fullName>
    </alternativeName>
</protein>
<dbReference type="Proteomes" id="UP000316798">
    <property type="component" value="Chromosome"/>
</dbReference>
<sequence length="500" mass="55599">MLFTTAAFICVFLPVTLIGFFAIARFSHARAALWLFVASVFFYGYWMPVFTLLLLASITGNFWVGTRIASLANADDDRKRAQATRWMVFGVAANLTLLGYFKYANFFVDNFNAAVGSSWDIGRVILPIGISFFTFTQIAFLADAWRKGVREYRFVHYGLFVSYFPHLIAGPVLHHAQMMPQFRDAATYRFNSGNFSAGLAIFALGIFKKVVLADGISPYADAIFKAADLGMSPDFAGAWLGALAYTLQLYFDFSGYSDMAIGLSWMLNVRLPFNFNSPYRAINISDFWRRWHMSLSQFLRDYLYIGLGGNRKGVVRRYANLMVTMVLGGLWHGAGWSFVIWGTLHGLYLGINHGFRALCGPGLCARFDRSRLFGASSWLLTMLAVILAWVVFRAETLRGAGRILERMVHPANTGHVHTLLWNAGLSLSVGGLWCVVLGAMACLMPNTNAIGEHLLRRCQSRSGATAYALLIAGASSAAVAFLLLMNITRDSVSAFIYFNF</sequence>
<keyword evidence="9 14" id="KW-1133">Transmembrane helix</keyword>
<feature type="transmembrane region" description="Helical" evidence="14">
    <location>
        <begin position="233"/>
        <end position="251"/>
    </location>
</feature>
<comment type="pathway">
    <text evidence="2">Glycan biosynthesis; alginate biosynthesis.</text>
</comment>
<evidence type="ECO:0000256" key="5">
    <source>
        <dbReference type="ARBA" id="ARBA00022475"/>
    </source>
</evidence>
<evidence type="ECO:0000313" key="16">
    <source>
        <dbReference type="Proteomes" id="UP000316798"/>
    </source>
</evidence>
<evidence type="ECO:0000256" key="13">
    <source>
        <dbReference type="PIRNR" id="PIRNR016636"/>
    </source>
</evidence>
<dbReference type="PANTHER" id="PTHR13285">
    <property type="entry name" value="ACYLTRANSFERASE"/>
    <property type="match status" value="1"/>
</dbReference>
<evidence type="ECO:0000256" key="3">
    <source>
        <dbReference type="ARBA" id="ARBA00010323"/>
    </source>
</evidence>
<comment type="subcellular location">
    <subcellularLocation>
        <location evidence="1">Cell membrane</location>
        <topology evidence="1">Multi-pass membrane protein</topology>
    </subcellularLocation>
</comment>
<evidence type="ECO:0000256" key="9">
    <source>
        <dbReference type="ARBA" id="ARBA00022989"/>
    </source>
</evidence>
<evidence type="ECO:0000256" key="14">
    <source>
        <dbReference type="SAM" id="Phobius"/>
    </source>
</evidence>
<evidence type="ECO:0000256" key="12">
    <source>
        <dbReference type="ARBA" id="ARBA00031030"/>
    </source>
</evidence>
<evidence type="ECO:0000256" key="1">
    <source>
        <dbReference type="ARBA" id="ARBA00004651"/>
    </source>
</evidence>
<dbReference type="InterPro" id="IPR024194">
    <property type="entry name" value="Ac/AlaTfrase_AlgI/DltB"/>
</dbReference>
<dbReference type="InterPro" id="IPR051085">
    <property type="entry name" value="MB_O-acyltransferase"/>
</dbReference>
<proteinExistence type="inferred from homology"/>
<accession>A0A515D840</accession>
<dbReference type="GO" id="GO:0005886">
    <property type="term" value="C:plasma membrane"/>
    <property type="evidence" value="ECO:0007669"/>
    <property type="project" value="UniProtKB-SubCell"/>
</dbReference>
<evidence type="ECO:0000256" key="6">
    <source>
        <dbReference type="ARBA" id="ARBA00022679"/>
    </source>
</evidence>
<dbReference type="KEGG" id="rhf:EUB48_04165"/>
<dbReference type="AlphaFoldDB" id="A0A515D840"/>
<dbReference type="InterPro" id="IPR028362">
    <property type="entry name" value="AlgI"/>
</dbReference>
<feature type="transmembrane region" description="Helical" evidence="14">
    <location>
        <begin position="6"/>
        <end position="24"/>
    </location>
</feature>
<keyword evidence="5 13" id="KW-1003">Cell membrane</keyword>
<feature type="transmembrane region" description="Helical" evidence="14">
    <location>
        <begin position="53"/>
        <end position="74"/>
    </location>
</feature>
<dbReference type="RefSeq" id="WP_142817749.1">
    <property type="nucleotide sequence ID" value="NZ_CP035503.1"/>
</dbReference>
<evidence type="ECO:0000256" key="10">
    <source>
        <dbReference type="ARBA" id="ARBA00023136"/>
    </source>
</evidence>
<keyword evidence="7 14" id="KW-0812">Transmembrane</keyword>
<feature type="transmembrane region" description="Helical" evidence="14">
    <location>
        <begin position="372"/>
        <end position="392"/>
    </location>
</feature>
<evidence type="ECO:0000313" key="15">
    <source>
        <dbReference type="EMBL" id="QDL36582.1"/>
    </source>
</evidence>
<feature type="transmembrane region" description="Helical" evidence="14">
    <location>
        <begin position="86"/>
        <end position="104"/>
    </location>
</feature>
<gene>
    <name evidence="15" type="ORF">EUB48_04165</name>
</gene>
<keyword evidence="10 13" id="KW-0472">Membrane</keyword>
<feature type="transmembrane region" description="Helical" evidence="14">
    <location>
        <begin position="124"/>
        <end position="142"/>
    </location>
</feature>
<dbReference type="InterPro" id="IPR004299">
    <property type="entry name" value="MBOAT_fam"/>
</dbReference>
<feature type="transmembrane region" description="Helical" evidence="14">
    <location>
        <begin position="193"/>
        <end position="212"/>
    </location>
</feature>
<keyword evidence="8" id="KW-0016">Alginate biosynthesis</keyword>
<organism evidence="15 16">
    <name type="scientific">Rhodoferax sediminis</name>
    <dbReference type="NCBI Taxonomy" id="2509614"/>
    <lineage>
        <taxon>Bacteria</taxon>
        <taxon>Pseudomonadati</taxon>
        <taxon>Pseudomonadota</taxon>
        <taxon>Betaproteobacteria</taxon>
        <taxon>Burkholderiales</taxon>
        <taxon>Comamonadaceae</taxon>
        <taxon>Rhodoferax</taxon>
    </lineage>
</organism>
<dbReference type="EMBL" id="CP035503">
    <property type="protein sequence ID" value="QDL36582.1"/>
    <property type="molecule type" value="Genomic_DNA"/>
</dbReference>
<feature type="transmembrane region" description="Helical" evidence="14">
    <location>
        <begin position="419"/>
        <end position="443"/>
    </location>
</feature>
<name>A0A515D840_9BURK</name>
<reference evidence="15 16" key="1">
    <citation type="submission" date="2019-01" db="EMBL/GenBank/DDBJ databases">
        <title>Genomic insights into a novel species Rhodoferax sp.</title>
        <authorList>
            <person name="Jin L."/>
        </authorList>
    </citation>
    <scope>NUCLEOTIDE SEQUENCE [LARGE SCALE GENOMIC DNA]</scope>
    <source>
        <strain evidence="15 16">CHu59-6-5</strain>
    </source>
</reference>
<keyword evidence="6 13" id="KW-0808">Transferase</keyword>
<feature type="transmembrane region" description="Helical" evidence="14">
    <location>
        <begin position="330"/>
        <end position="351"/>
    </location>
</feature>
<comment type="similarity">
    <text evidence="3 13">Belongs to the membrane-bound acyltransferase family.</text>
</comment>
<dbReference type="GO" id="GO:0016746">
    <property type="term" value="F:acyltransferase activity"/>
    <property type="evidence" value="ECO:0007669"/>
    <property type="project" value="UniProtKB-KW"/>
</dbReference>
<keyword evidence="16" id="KW-1185">Reference proteome</keyword>
<dbReference type="PANTHER" id="PTHR13285:SF23">
    <property type="entry name" value="TEICHOIC ACID D-ALANYLTRANSFERASE"/>
    <property type="match status" value="1"/>
</dbReference>
<dbReference type="OrthoDB" id="139172at2"/>
<dbReference type="PIRSF" id="PIRSF500217">
    <property type="entry name" value="AlgI"/>
    <property type="match status" value="1"/>
</dbReference>
<evidence type="ECO:0000256" key="2">
    <source>
        <dbReference type="ARBA" id="ARBA00005182"/>
    </source>
</evidence>
<evidence type="ECO:0000256" key="7">
    <source>
        <dbReference type="ARBA" id="ARBA00022692"/>
    </source>
</evidence>